<gene>
    <name evidence="2" type="ORF">METZ01_LOCUS353098</name>
</gene>
<feature type="region of interest" description="Disordered" evidence="1">
    <location>
        <begin position="1"/>
        <end position="43"/>
    </location>
</feature>
<evidence type="ECO:0000313" key="2">
    <source>
        <dbReference type="EMBL" id="SVD00244.1"/>
    </source>
</evidence>
<feature type="compositionally biased region" description="Polar residues" evidence="1">
    <location>
        <begin position="1"/>
        <end position="10"/>
    </location>
</feature>
<sequence length="74" mass="8244">MELIFDNTTALPREPAHETNSGTHSLHTDRVQKPPKNRAAVNSHRGPIMQSFLCHTLSSVRTVIKPLEPYSAPN</sequence>
<accession>A0A382RRD0</accession>
<reference evidence="2" key="1">
    <citation type="submission" date="2018-05" db="EMBL/GenBank/DDBJ databases">
        <authorList>
            <person name="Lanie J.A."/>
            <person name="Ng W.-L."/>
            <person name="Kazmierczak K.M."/>
            <person name="Andrzejewski T.M."/>
            <person name="Davidsen T.M."/>
            <person name="Wayne K.J."/>
            <person name="Tettelin H."/>
            <person name="Glass J.I."/>
            <person name="Rusch D."/>
            <person name="Podicherti R."/>
            <person name="Tsui H.-C.T."/>
            <person name="Winkler M.E."/>
        </authorList>
    </citation>
    <scope>NUCLEOTIDE SEQUENCE</scope>
</reference>
<protein>
    <submittedName>
        <fullName evidence="2">Uncharacterized protein</fullName>
    </submittedName>
</protein>
<evidence type="ECO:0000256" key="1">
    <source>
        <dbReference type="SAM" id="MobiDB-lite"/>
    </source>
</evidence>
<dbReference type="AlphaFoldDB" id="A0A382RRD0"/>
<dbReference type="EMBL" id="UINC01123638">
    <property type="protein sequence ID" value="SVD00244.1"/>
    <property type="molecule type" value="Genomic_DNA"/>
</dbReference>
<name>A0A382RRD0_9ZZZZ</name>
<feature type="non-terminal residue" evidence="2">
    <location>
        <position position="74"/>
    </location>
</feature>
<organism evidence="2">
    <name type="scientific">marine metagenome</name>
    <dbReference type="NCBI Taxonomy" id="408172"/>
    <lineage>
        <taxon>unclassified sequences</taxon>
        <taxon>metagenomes</taxon>
        <taxon>ecological metagenomes</taxon>
    </lineage>
</organism>
<proteinExistence type="predicted"/>